<name>A0A072TFG3_MEDTR</name>
<evidence type="ECO:0000313" key="3">
    <source>
        <dbReference type="EnsemblPlants" id="KEH15936"/>
    </source>
</evidence>
<accession>A0A072TFG3</accession>
<evidence type="ECO:0000256" key="1">
    <source>
        <dbReference type="SAM" id="MobiDB-lite"/>
    </source>
</evidence>
<organism evidence="2 4">
    <name type="scientific">Medicago truncatula</name>
    <name type="common">Barrel medic</name>
    <name type="synonym">Medicago tribuloides</name>
    <dbReference type="NCBI Taxonomy" id="3880"/>
    <lineage>
        <taxon>Eukaryota</taxon>
        <taxon>Viridiplantae</taxon>
        <taxon>Streptophyta</taxon>
        <taxon>Embryophyta</taxon>
        <taxon>Tracheophyta</taxon>
        <taxon>Spermatophyta</taxon>
        <taxon>Magnoliopsida</taxon>
        <taxon>eudicotyledons</taxon>
        <taxon>Gunneridae</taxon>
        <taxon>Pentapetalae</taxon>
        <taxon>rosids</taxon>
        <taxon>fabids</taxon>
        <taxon>Fabales</taxon>
        <taxon>Fabaceae</taxon>
        <taxon>Papilionoideae</taxon>
        <taxon>50 kb inversion clade</taxon>
        <taxon>NPAAA clade</taxon>
        <taxon>Hologalegina</taxon>
        <taxon>IRL clade</taxon>
        <taxon>Trifolieae</taxon>
        <taxon>Medicago</taxon>
    </lineage>
</organism>
<evidence type="ECO:0000313" key="2">
    <source>
        <dbReference type="EMBL" id="KEH15936.1"/>
    </source>
</evidence>
<keyword evidence="4" id="KW-1185">Reference proteome</keyword>
<protein>
    <submittedName>
        <fullName evidence="2 3">Uncharacterized protein</fullName>
    </submittedName>
</protein>
<gene>
    <name evidence="2" type="ORF">MTR_0428s0040</name>
</gene>
<dbReference type="EMBL" id="KL403153">
    <property type="protein sequence ID" value="KEH15936.1"/>
    <property type="molecule type" value="Genomic_DNA"/>
</dbReference>
<dbReference type="Proteomes" id="UP000002051">
    <property type="component" value="Unassembled WGS sequence"/>
</dbReference>
<reference evidence="3" key="3">
    <citation type="submission" date="2015-06" db="UniProtKB">
        <authorList>
            <consortium name="EnsemblPlants"/>
        </authorList>
    </citation>
    <scope>IDENTIFICATION</scope>
    <source>
        <strain evidence="3">cv. Jemalong A17</strain>
    </source>
</reference>
<feature type="non-terminal residue" evidence="2">
    <location>
        <position position="184"/>
    </location>
</feature>
<dbReference type="AlphaFoldDB" id="A0A072TFG3"/>
<sequence>MSTSANKSTAKTISVVNCKQRQHFKEHFITEICIHVIHKKKSQTSTSEVADESVTENGVDQIVAEAKQQSHIDAVEPCSVITESEDDNVEAVPDNNEIDASLSGQSDDLSPEGSANKDVTEEVQEEQTPVAAQVEEVAIASETNSISNSNGQTEGSSEGFNFSRPMIILILSLPVLKLLGMWVR</sequence>
<dbReference type="HOGENOM" id="CLU_1471873_0_0_1"/>
<reference evidence="2 4" key="1">
    <citation type="journal article" date="2011" name="Nature">
        <title>The Medicago genome provides insight into the evolution of rhizobial symbioses.</title>
        <authorList>
            <person name="Young N.D."/>
            <person name="Debelle F."/>
            <person name="Oldroyd G.E."/>
            <person name="Geurts R."/>
            <person name="Cannon S.B."/>
            <person name="Udvardi M.K."/>
            <person name="Benedito V.A."/>
            <person name="Mayer K.F."/>
            <person name="Gouzy J."/>
            <person name="Schoof H."/>
            <person name="Van de Peer Y."/>
            <person name="Proost S."/>
            <person name="Cook D.R."/>
            <person name="Meyers B.C."/>
            <person name="Spannagl M."/>
            <person name="Cheung F."/>
            <person name="De Mita S."/>
            <person name="Krishnakumar V."/>
            <person name="Gundlach H."/>
            <person name="Zhou S."/>
            <person name="Mudge J."/>
            <person name="Bharti A.K."/>
            <person name="Murray J.D."/>
            <person name="Naoumkina M.A."/>
            <person name="Rosen B."/>
            <person name="Silverstein K.A."/>
            <person name="Tang H."/>
            <person name="Rombauts S."/>
            <person name="Zhao P.X."/>
            <person name="Zhou P."/>
            <person name="Barbe V."/>
            <person name="Bardou P."/>
            <person name="Bechner M."/>
            <person name="Bellec A."/>
            <person name="Berger A."/>
            <person name="Berges H."/>
            <person name="Bidwell S."/>
            <person name="Bisseling T."/>
            <person name="Choisne N."/>
            <person name="Couloux A."/>
            <person name="Denny R."/>
            <person name="Deshpande S."/>
            <person name="Dai X."/>
            <person name="Doyle J.J."/>
            <person name="Dudez A.M."/>
            <person name="Farmer A.D."/>
            <person name="Fouteau S."/>
            <person name="Franken C."/>
            <person name="Gibelin C."/>
            <person name="Gish J."/>
            <person name="Goldstein S."/>
            <person name="Gonzalez A.J."/>
            <person name="Green P.J."/>
            <person name="Hallab A."/>
            <person name="Hartog M."/>
            <person name="Hua A."/>
            <person name="Humphray S.J."/>
            <person name="Jeong D.H."/>
            <person name="Jing Y."/>
            <person name="Jocker A."/>
            <person name="Kenton S.M."/>
            <person name="Kim D.J."/>
            <person name="Klee K."/>
            <person name="Lai H."/>
            <person name="Lang C."/>
            <person name="Lin S."/>
            <person name="Macmil S.L."/>
            <person name="Magdelenat G."/>
            <person name="Matthews L."/>
            <person name="McCorrison J."/>
            <person name="Monaghan E.L."/>
            <person name="Mun J.H."/>
            <person name="Najar F.Z."/>
            <person name="Nicholson C."/>
            <person name="Noirot C."/>
            <person name="O'Bleness M."/>
            <person name="Paule C.R."/>
            <person name="Poulain J."/>
            <person name="Prion F."/>
            <person name="Qin B."/>
            <person name="Qu C."/>
            <person name="Retzel E.F."/>
            <person name="Riddle C."/>
            <person name="Sallet E."/>
            <person name="Samain S."/>
            <person name="Samson N."/>
            <person name="Sanders I."/>
            <person name="Saurat O."/>
            <person name="Scarpelli C."/>
            <person name="Schiex T."/>
            <person name="Segurens B."/>
            <person name="Severin A.J."/>
            <person name="Sherrier D.J."/>
            <person name="Shi R."/>
            <person name="Sims S."/>
            <person name="Singer S.R."/>
            <person name="Sinharoy S."/>
            <person name="Sterck L."/>
            <person name="Viollet A."/>
            <person name="Wang B.B."/>
            <person name="Wang K."/>
            <person name="Wang M."/>
            <person name="Wang X."/>
            <person name="Warfsmann J."/>
            <person name="Weissenbach J."/>
            <person name="White D.D."/>
            <person name="White J.D."/>
            <person name="Wiley G.B."/>
            <person name="Wincker P."/>
            <person name="Xing Y."/>
            <person name="Yang L."/>
            <person name="Yao Z."/>
            <person name="Ying F."/>
            <person name="Zhai J."/>
            <person name="Zhou L."/>
            <person name="Zuber A."/>
            <person name="Denarie J."/>
            <person name="Dixon R.A."/>
            <person name="May G.D."/>
            <person name="Schwartz D.C."/>
            <person name="Rogers J."/>
            <person name="Quetier F."/>
            <person name="Town C.D."/>
            <person name="Roe B.A."/>
        </authorList>
    </citation>
    <scope>NUCLEOTIDE SEQUENCE [LARGE SCALE GENOMIC DNA]</scope>
    <source>
        <strain evidence="2">A17</strain>
        <strain evidence="3 4">cv. Jemalong A17</strain>
    </source>
</reference>
<reference evidence="2 4" key="2">
    <citation type="journal article" date="2014" name="BMC Genomics">
        <title>An improved genome release (version Mt4.0) for the model legume Medicago truncatula.</title>
        <authorList>
            <person name="Tang H."/>
            <person name="Krishnakumar V."/>
            <person name="Bidwell S."/>
            <person name="Rosen B."/>
            <person name="Chan A."/>
            <person name="Zhou S."/>
            <person name="Gentzbittel L."/>
            <person name="Childs K.L."/>
            <person name="Yandell M."/>
            <person name="Gundlach H."/>
            <person name="Mayer K.F."/>
            <person name="Schwartz D.C."/>
            <person name="Town C.D."/>
        </authorList>
    </citation>
    <scope>GENOME REANNOTATION</scope>
    <source>
        <strain evidence="2">A17</strain>
        <strain evidence="3 4">cv. Jemalong A17</strain>
    </source>
</reference>
<proteinExistence type="predicted"/>
<dbReference type="EnsemblPlants" id="KEH15936">
    <property type="protein sequence ID" value="KEH15936"/>
    <property type="gene ID" value="MTR_0428s0040"/>
</dbReference>
<dbReference type="PaxDb" id="3880-AES76798"/>
<evidence type="ECO:0000313" key="4">
    <source>
        <dbReference type="Proteomes" id="UP000002051"/>
    </source>
</evidence>
<feature type="region of interest" description="Disordered" evidence="1">
    <location>
        <begin position="84"/>
        <end position="129"/>
    </location>
</feature>